<accession>A0ABV0N8V4</accession>
<gene>
    <name evidence="1" type="ORF">GOODEAATRI_004507</name>
</gene>
<sequence>MPIVASQAQKRPHFFDGLWGSPLCHCDHLLWIRHNSPLIDHMAQKSHLSLKQVALVGSELQAVPPQTHENFFQILQVGIKIRCIAETKWHTLEFKKAQRCSEGSLFSILWINFNLPIAAGQI</sequence>
<evidence type="ECO:0000313" key="1">
    <source>
        <dbReference type="EMBL" id="MEQ2167471.1"/>
    </source>
</evidence>
<protein>
    <submittedName>
        <fullName evidence="1">Uncharacterized protein</fullName>
    </submittedName>
</protein>
<comment type="caution">
    <text evidence="1">The sequence shown here is derived from an EMBL/GenBank/DDBJ whole genome shotgun (WGS) entry which is preliminary data.</text>
</comment>
<reference evidence="1 2" key="1">
    <citation type="submission" date="2021-06" db="EMBL/GenBank/DDBJ databases">
        <authorList>
            <person name="Palmer J.M."/>
        </authorList>
    </citation>
    <scope>NUCLEOTIDE SEQUENCE [LARGE SCALE GENOMIC DNA]</scope>
    <source>
        <strain evidence="1 2">GA_2019</strain>
        <tissue evidence="1">Muscle</tissue>
    </source>
</reference>
<evidence type="ECO:0000313" key="2">
    <source>
        <dbReference type="Proteomes" id="UP001476798"/>
    </source>
</evidence>
<dbReference type="Proteomes" id="UP001476798">
    <property type="component" value="Unassembled WGS sequence"/>
</dbReference>
<organism evidence="1 2">
    <name type="scientific">Goodea atripinnis</name>
    <dbReference type="NCBI Taxonomy" id="208336"/>
    <lineage>
        <taxon>Eukaryota</taxon>
        <taxon>Metazoa</taxon>
        <taxon>Chordata</taxon>
        <taxon>Craniata</taxon>
        <taxon>Vertebrata</taxon>
        <taxon>Euteleostomi</taxon>
        <taxon>Actinopterygii</taxon>
        <taxon>Neopterygii</taxon>
        <taxon>Teleostei</taxon>
        <taxon>Neoteleostei</taxon>
        <taxon>Acanthomorphata</taxon>
        <taxon>Ovalentaria</taxon>
        <taxon>Atherinomorphae</taxon>
        <taxon>Cyprinodontiformes</taxon>
        <taxon>Goodeidae</taxon>
        <taxon>Goodea</taxon>
    </lineage>
</organism>
<dbReference type="EMBL" id="JAHRIO010030176">
    <property type="protein sequence ID" value="MEQ2167471.1"/>
    <property type="molecule type" value="Genomic_DNA"/>
</dbReference>
<name>A0ABV0N8V4_9TELE</name>
<keyword evidence="2" id="KW-1185">Reference proteome</keyword>
<proteinExistence type="predicted"/>